<keyword evidence="2" id="KW-1185">Reference proteome</keyword>
<dbReference type="AlphaFoldDB" id="A0A6A6Y5N1"/>
<reference evidence="1 3" key="1">
    <citation type="journal article" date="2020" name="Stud. Mycol.">
        <title>101 Dothideomycetes genomes: a test case for predicting lifestyles and emergence of pathogens.</title>
        <authorList>
            <person name="Haridas S."/>
            <person name="Albert R."/>
            <person name="Binder M."/>
            <person name="Bloem J."/>
            <person name="Labutti K."/>
            <person name="Salamov A."/>
            <person name="Andreopoulos B."/>
            <person name="Baker S."/>
            <person name="Barry K."/>
            <person name="Bills G."/>
            <person name="Bluhm B."/>
            <person name="Cannon C."/>
            <person name="Castanera R."/>
            <person name="Culley D."/>
            <person name="Daum C."/>
            <person name="Ezra D."/>
            <person name="Gonzalez J."/>
            <person name="Henrissat B."/>
            <person name="Kuo A."/>
            <person name="Liang C."/>
            <person name="Lipzen A."/>
            <person name="Lutzoni F."/>
            <person name="Magnuson J."/>
            <person name="Mondo S."/>
            <person name="Nolan M."/>
            <person name="Ohm R."/>
            <person name="Pangilinan J."/>
            <person name="Park H.-J."/>
            <person name="Ramirez L."/>
            <person name="Alfaro M."/>
            <person name="Sun H."/>
            <person name="Tritt A."/>
            <person name="Yoshinaga Y."/>
            <person name="Zwiers L.-H."/>
            <person name="Turgeon B."/>
            <person name="Goodwin S."/>
            <person name="Spatafora J."/>
            <person name="Crous P."/>
            <person name="Grigoriev I."/>
        </authorList>
    </citation>
    <scope>NUCLEOTIDE SEQUENCE</scope>
    <source>
        <strain evidence="1 3">CBS 304.34</strain>
    </source>
</reference>
<accession>A0A6A6Y5N1</accession>
<name>A0A6A6Y5N1_9PEZI</name>
<dbReference type="GeneID" id="54467019"/>
<evidence type="ECO:0000313" key="3">
    <source>
        <dbReference type="RefSeq" id="XP_033570797.1"/>
    </source>
</evidence>
<proteinExistence type="predicted"/>
<sequence length="224" mass="24835">MADVSENDTIYPCLSVFKLHFGVGPERPPVNLVDSFVGIHGDSHVFNHFFKGPHQVDHAGSEAEEKYVPGIIEIHPFRHFVCLTICNSQRYKDDVRGISLDHWVSDSGVQDIFSIRIYPAEILGPNAHAYICVVADCEHHVALGLKRNAYGFSMVFGVVSLRGHADGLLTESSIMDRNGLDQGGLRQELLLRCKNAQIAPKVRVGHMLAGVTEARRTDTESMED</sequence>
<evidence type="ECO:0000313" key="1">
    <source>
        <dbReference type="EMBL" id="KAF2803833.1"/>
    </source>
</evidence>
<reference evidence="3" key="3">
    <citation type="submission" date="2025-04" db="UniProtKB">
        <authorList>
            <consortium name="RefSeq"/>
        </authorList>
    </citation>
    <scope>IDENTIFICATION</scope>
    <source>
        <strain evidence="3">CBS 304.34</strain>
    </source>
</reference>
<evidence type="ECO:0000313" key="2">
    <source>
        <dbReference type="Proteomes" id="UP000504636"/>
    </source>
</evidence>
<reference evidence="3" key="2">
    <citation type="submission" date="2020-04" db="EMBL/GenBank/DDBJ databases">
        <authorList>
            <consortium name="NCBI Genome Project"/>
        </authorList>
    </citation>
    <scope>NUCLEOTIDE SEQUENCE</scope>
    <source>
        <strain evidence="3">CBS 304.34</strain>
    </source>
</reference>
<organism evidence="1">
    <name type="scientific">Mytilinidion resinicola</name>
    <dbReference type="NCBI Taxonomy" id="574789"/>
    <lineage>
        <taxon>Eukaryota</taxon>
        <taxon>Fungi</taxon>
        <taxon>Dikarya</taxon>
        <taxon>Ascomycota</taxon>
        <taxon>Pezizomycotina</taxon>
        <taxon>Dothideomycetes</taxon>
        <taxon>Pleosporomycetidae</taxon>
        <taxon>Mytilinidiales</taxon>
        <taxon>Mytilinidiaceae</taxon>
        <taxon>Mytilinidion</taxon>
    </lineage>
</organism>
<gene>
    <name evidence="1 3" type="ORF">BDZ99DRAFT_526302</name>
</gene>
<dbReference type="Proteomes" id="UP000504636">
    <property type="component" value="Unplaced"/>
</dbReference>
<dbReference type="EMBL" id="MU003716">
    <property type="protein sequence ID" value="KAF2803833.1"/>
    <property type="molecule type" value="Genomic_DNA"/>
</dbReference>
<dbReference type="RefSeq" id="XP_033570797.1">
    <property type="nucleotide sequence ID" value="XM_033726126.1"/>
</dbReference>
<protein>
    <submittedName>
        <fullName evidence="1 3">Uncharacterized protein</fullName>
    </submittedName>
</protein>